<reference evidence="2" key="1">
    <citation type="submission" date="2020-06" db="EMBL/GenBank/DDBJ databases">
        <title>Identification and Characterisation of Fosfomycin Resistance in Escherichia coli Urinary Tract Infection Isolates from Australia.</title>
        <authorList>
            <person name="Mowlaboccus S."/>
            <person name="Daley D."/>
            <person name="Pang S."/>
            <person name="Gottlieb T."/>
            <person name="Nimmo G.R."/>
            <person name="George N."/>
            <person name="Korman T.M."/>
            <person name="Strietberg R."/>
            <person name="Robson J."/>
            <person name="Peachey G."/>
            <person name="Collignon P."/>
            <person name="Bradbury S."/>
            <person name="Colombi E."/>
            <person name="Ramsay J.P."/>
            <person name="Rogers B.A."/>
            <person name="Coombs G.W."/>
        </authorList>
    </citation>
    <scope>NUCLEOTIDE SEQUENCE [LARGE SCALE GENOMIC DNA]</scope>
    <source>
        <strain evidence="2">EC2</strain>
    </source>
</reference>
<evidence type="ECO:0000313" key="1">
    <source>
        <dbReference type="EMBL" id="QLG58931.1"/>
    </source>
</evidence>
<dbReference type="EMBL" id="CP058571">
    <property type="protein sequence ID" value="QLG58931.1"/>
    <property type="molecule type" value="Genomic_DNA"/>
</dbReference>
<evidence type="ECO:0008006" key="3">
    <source>
        <dbReference type="Google" id="ProtNLM"/>
    </source>
</evidence>
<accession>A0AB73V5X4</accession>
<evidence type="ECO:0000313" key="2">
    <source>
        <dbReference type="Proteomes" id="UP000509796"/>
    </source>
</evidence>
<dbReference type="RefSeq" id="WP_179231488.1">
    <property type="nucleotide sequence ID" value="NZ_CP058571.1"/>
</dbReference>
<proteinExistence type="predicted"/>
<dbReference type="AlphaFoldDB" id="A0AB73V5X4"/>
<name>A0AB73V5X4_ECOLX</name>
<organism evidence="1 2">
    <name type="scientific">Escherichia coli</name>
    <dbReference type="NCBI Taxonomy" id="562"/>
    <lineage>
        <taxon>Bacteria</taxon>
        <taxon>Pseudomonadati</taxon>
        <taxon>Pseudomonadota</taxon>
        <taxon>Gammaproteobacteria</taxon>
        <taxon>Enterobacterales</taxon>
        <taxon>Enterobacteriaceae</taxon>
        <taxon>Escherichia</taxon>
    </lineage>
</organism>
<dbReference type="Proteomes" id="UP000509796">
    <property type="component" value="Chromosome"/>
</dbReference>
<gene>
    <name evidence="1" type="ORF">HX136_20065</name>
</gene>
<sequence>MSVPNQTPYIIYNANGLTTVFPFEFYIINAGDIQVSLNGEVIASGYSVTGVGNVGGGDVRFLTPPANGTVVMLERVVPTYRLTDYQDNGDLLADTVNKDFDRLWMAIQRSFIYLGLALRRPLFGGPFNAEGYRISNLADPINSQDAATKGYVDSQGNARLNRTLRVPESYIPALPAAEYRANKMPAFNSQGDPIVVLPPSGSASDVMIELAKPAGAQQIGVQPQGNLSQLIQFVTPEQFGAIGDGTAHPLSERYLTLSAAQAVYPFVTSLTQTIDWAACQAADNYAREKCPVRCPYFANYHFGDSNYLELGINSRWIGSVNPQRDSGGTKMTRTPPAVKGAFGHDCIVRVMDASAASSPDEFVRGIVFKGIYTQWAVARRSASKGSQRICFHANFGINMDLGVGAFGGEYGIFGYSFWGSSGWLAIDSCHKGFYADPKTKTPEKPASSGTNTTFDFTVKIDATTFGIVLRSCHYSKFSGYIEGMLTTYDIYDADNETAIAISLYECNSVDITELGTEAWQGITLYNKGSTATINYSWIQDYRLLNSTGNHGPYHSLSQATGDAELFILPETNKSYFYTYSRGRTVVRNMSGDMSGSGFASTYLCTQEADSRITFENTALYFGSSRLVSPTNWIGIEVISDPYLEACLVPNDNYRYLGRGISEEIVWATKTINSGDGRVEVLAPSGYKIINITAFPVSGSNLGGYTCNMYSAPSDGASLVLQTNVTTTGQTMFYKRTVMITK</sequence>
<protein>
    <recommendedName>
        <fullName evidence="3">Phage tail protein</fullName>
    </recommendedName>
</protein>